<dbReference type="PANTHER" id="PTHR30015:SF7">
    <property type="entry name" value="TYPE IV METHYL-DIRECTED RESTRICTION ENZYME ECOKMRR"/>
    <property type="match status" value="1"/>
</dbReference>
<evidence type="ECO:0000313" key="4">
    <source>
        <dbReference type="EMBL" id="GAD87845.1"/>
    </source>
</evidence>
<gene>
    <name evidence="4" type="ORF">NCAST_37_01550</name>
</gene>
<feature type="compositionally biased region" description="Basic and acidic residues" evidence="2">
    <location>
        <begin position="19"/>
        <end position="37"/>
    </location>
</feature>
<dbReference type="InterPro" id="IPR011335">
    <property type="entry name" value="Restrct_endonuc-II-like"/>
</dbReference>
<accession>U5EKR5</accession>
<protein>
    <submittedName>
        <fullName evidence="4">Restriction endonuclease</fullName>
    </submittedName>
</protein>
<dbReference type="InterPro" id="IPR011856">
    <property type="entry name" value="tRNA_endonuc-like_dom_sf"/>
</dbReference>
<dbReference type="Proteomes" id="UP000017048">
    <property type="component" value="Unassembled WGS sequence"/>
</dbReference>
<dbReference type="SUPFAM" id="SSF52980">
    <property type="entry name" value="Restriction endonuclease-like"/>
    <property type="match status" value="1"/>
</dbReference>
<evidence type="ECO:0000313" key="5">
    <source>
        <dbReference type="Proteomes" id="UP000017048"/>
    </source>
</evidence>
<dbReference type="InterPro" id="IPR052906">
    <property type="entry name" value="Type_IV_Methyl-Rstrct_Enzyme"/>
</dbReference>
<name>U5EKR5_NOCAS</name>
<proteinExistence type="predicted"/>
<dbReference type="AlphaFoldDB" id="U5EKR5"/>
<organism evidence="4 5">
    <name type="scientific">Nocardia asteroides NBRC 15531</name>
    <dbReference type="NCBI Taxonomy" id="1110697"/>
    <lineage>
        <taxon>Bacteria</taxon>
        <taxon>Bacillati</taxon>
        <taxon>Actinomycetota</taxon>
        <taxon>Actinomycetes</taxon>
        <taxon>Mycobacteriales</taxon>
        <taxon>Nocardiaceae</taxon>
        <taxon>Nocardia</taxon>
    </lineage>
</organism>
<dbReference type="OrthoDB" id="9803736at2"/>
<dbReference type="PANTHER" id="PTHR30015">
    <property type="entry name" value="MRR RESTRICTION SYSTEM PROTEIN"/>
    <property type="match status" value="1"/>
</dbReference>
<keyword evidence="1" id="KW-0175">Coiled coil</keyword>
<evidence type="ECO:0000259" key="3">
    <source>
        <dbReference type="Pfam" id="PF04471"/>
    </source>
</evidence>
<dbReference type="GeneID" id="91515478"/>
<dbReference type="EMBL" id="BAFO02000037">
    <property type="protein sequence ID" value="GAD87845.1"/>
    <property type="molecule type" value="Genomic_DNA"/>
</dbReference>
<dbReference type="Gene3D" id="3.40.1350.10">
    <property type="match status" value="1"/>
</dbReference>
<dbReference type="STRING" id="1824.SAMN05444423_10348"/>
<dbReference type="GO" id="GO:0009307">
    <property type="term" value="P:DNA restriction-modification system"/>
    <property type="evidence" value="ECO:0007669"/>
    <property type="project" value="InterPro"/>
</dbReference>
<feature type="region of interest" description="Disordered" evidence="2">
    <location>
        <begin position="19"/>
        <end position="40"/>
    </location>
</feature>
<dbReference type="RefSeq" id="WP_019045367.1">
    <property type="nucleotide sequence ID" value="NZ_BAFO02000037.1"/>
</dbReference>
<dbReference type="Pfam" id="PF04471">
    <property type="entry name" value="Mrr_cat"/>
    <property type="match status" value="1"/>
</dbReference>
<sequence>MGSKRGFFQELEHRQRLAEQAEARQQRALERERKQAERAVAGYQRQARADYIESRKHNVEKVNRSLAEWVETLTSLLTGGLDYPVEVDLGRHRSRLVAPVLDLGVYARAEPAPQWDEPEIPSKLARMFGGAQRHRTRVDEARAQFEAERRAHQIREADRRAAAAREAAEHDVRLEEWERQVAAENAAVDARAAGIGDRHPDDVIWLAGEALAQLALPAQFPRAVEVAFDPRAELLVVRFELPPHTIVPEQREFRYIATKDEERAVARTKAQLSDLYRETIAQTALLAIRALFGADQAVQSVHLDGYVQRRDPATGALDAPTIISTTVEREQMPSDENLRHVEPQACLRSFDTLISAHPYEVEPIASTLDFDWGRYRFAKEFDAAATLDSRPDLMAMSPTEFEHLVRQLFQAQGAEGWTTQQSNDDGVDAVIAKRTPLVGGLSIVQAKQYQRVIGVNHLRELAGTIEEKKAAWGILITTSWFTSGCAKKAREHGRMELIDGQQLVPLIKEHLGKDVVIGIRRPRPPRNNPPPLVDPSSTP</sequence>
<keyword evidence="5" id="KW-1185">Reference proteome</keyword>
<evidence type="ECO:0000256" key="2">
    <source>
        <dbReference type="SAM" id="MobiDB-lite"/>
    </source>
</evidence>
<keyword evidence="4" id="KW-0540">Nuclease</keyword>
<feature type="region of interest" description="Disordered" evidence="2">
    <location>
        <begin position="519"/>
        <end position="539"/>
    </location>
</feature>
<keyword evidence="4" id="KW-0255">Endonuclease</keyword>
<dbReference type="InterPro" id="IPR007560">
    <property type="entry name" value="Restrct_endonuc_IV_Mrr"/>
</dbReference>
<reference evidence="4 5" key="1">
    <citation type="journal article" date="2014" name="BMC Genomics">
        <title>Genome based analysis of type-I polyketide synthase and nonribosomal peptide synthetase gene clusters in seven strains of five representative Nocardia species.</title>
        <authorList>
            <person name="Komaki H."/>
            <person name="Ichikawa N."/>
            <person name="Hosoyama A."/>
            <person name="Takahashi-Nakaguchi A."/>
            <person name="Matsuzawa T."/>
            <person name="Suzuki K."/>
            <person name="Fujita N."/>
            <person name="Gonoi T."/>
        </authorList>
    </citation>
    <scope>NUCLEOTIDE SEQUENCE [LARGE SCALE GENOMIC DNA]</scope>
    <source>
        <strain evidence="4 5">NBRC 15531</strain>
    </source>
</reference>
<evidence type="ECO:0000256" key="1">
    <source>
        <dbReference type="SAM" id="Coils"/>
    </source>
</evidence>
<dbReference type="GO" id="GO:0015666">
    <property type="term" value="F:restriction endodeoxyribonuclease activity"/>
    <property type="evidence" value="ECO:0007669"/>
    <property type="project" value="TreeGrafter"/>
</dbReference>
<feature type="compositionally biased region" description="Pro residues" evidence="2">
    <location>
        <begin position="525"/>
        <end position="539"/>
    </location>
</feature>
<feature type="coiled-coil region" evidence="1">
    <location>
        <begin position="131"/>
        <end position="187"/>
    </location>
</feature>
<feature type="domain" description="Restriction endonuclease type IV Mrr" evidence="3">
    <location>
        <begin position="394"/>
        <end position="506"/>
    </location>
</feature>
<comment type="caution">
    <text evidence="4">The sequence shown here is derived from an EMBL/GenBank/DDBJ whole genome shotgun (WGS) entry which is preliminary data.</text>
</comment>
<keyword evidence="4" id="KW-0378">Hydrolase</keyword>
<dbReference type="eggNOG" id="COG1715">
    <property type="taxonomic scope" value="Bacteria"/>
</dbReference>
<dbReference type="GO" id="GO:0003677">
    <property type="term" value="F:DNA binding"/>
    <property type="evidence" value="ECO:0007669"/>
    <property type="project" value="InterPro"/>
</dbReference>